<sequence>MQDKYKIVIIGCYFGNLPDYFSYWLKSCSTNNHIDWIIYTDQTYPDLPENVAMINTTLGKIESLARDKLGIQAVINAPYKLCDFKPVYGKIFEDDIKDYDFWGHCDFDMIFGDISKFITNEILNKYDKVLTLGHLTLYRNTSIVNERYKDTGGEINYITALCNEEHVAFDEITINEIYKKNKYSIYDKRIFADISPSYRRFKITGKKNYENQLFLWRDGSIIHAYIDNGKIYEEEYLYIHFQKRKFNNVKKYSNDYSSFLIGPDGFNLIKNDNLETLNFSIYNPYQGKLVEKFQEKSFYYKHLFKVIKKKIKRKMK</sequence>
<organism evidence="1 2">
    <name type="scientific">Robertmurraya beringensis</name>
    <dbReference type="NCBI Taxonomy" id="641660"/>
    <lineage>
        <taxon>Bacteria</taxon>
        <taxon>Bacillati</taxon>
        <taxon>Bacillota</taxon>
        <taxon>Bacilli</taxon>
        <taxon>Bacillales</taxon>
        <taxon>Bacillaceae</taxon>
        <taxon>Robertmurraya</taxon>
    </lineage>
</organism>
<keyword evidence="2" id="KW-1185">Reference proteome</keyword>
<evidence type="ECO:0000313" key="2">
    <source>
        <dbReference type="Proteomes" id="UP001589738"/>
    </source>
</evidence>
<dbReference type="RefSeq" id="WP_377058110.1">
    <property type="nucleotide sequence ID" value="NZ_JBHLUU010000032.1"/>
</dbReference>
<proteinExistence type="predicted"/>
<protein>
    <submittedName>
        <fullName evidence="1">DUF6625 family protein</fullName>
    </submittedName>
</protein>
<comment type="caution">
    <text evidence="1">The sequence shown here is derived from an EMBL/GenBank/DDBJ whole genome shotgun (WGS) entry which is preliminary data.</text>
</comment>
<dbReference type="Proteomes" id="UP001589738">
    <property type="component" value="Unassembled WGS sequence"/>
</dbReference>
<reference evidence="1 2" key="1">
    <citation type="submission" date="2024-09" db="EMBL/GenBank/DDBJ databases">
        <authorList>
            <person name="Sun Q."/>
            <person name="Mori K."/>
        </authorList>
    </citation>
    <scope>NUCLEOTIDE SEQUENCE [LARGE SCALE GENOMIC DNA]</scope>
    <source>
        <strain evidence="1 2">CGMCC 1.9126</strain>
    </source>
</reference>
<name>A0ABV6KS47_9BACI</name>
<dbReference type="EMBL" id="JBHLUU010000032">
    <property type="protein sequence ID" value="MFC0475735.1"/>
    <property type="molecule type" value="Genomic_DNA"/>
</dbReference>
<evidence type="ECO:0000313" key="1">
    <source>
        <dbReference type="EMBL" id="MFC0475735.1"/>
    </source>
</evidence>
<accession>A0ABV6KS47</accession>
<gene>
    <name evidence="1" type="ORF">ACFFHF_10825</name>
</gene>
<dbReference type="Pfam" id="PF20330">
    <property type="entry name" value="DUF6625"/>
    <property type="match status" value="1"/>
</dbReference>
<dbReference type="InterPro" id="IPR046733">
    <property type="entry name" value="DUF6625"/>
</dbReference>